<dbReference type="EMBL" id="VWRN01000015">
    <property type="protein sequence ID" value="KAA6130847.1"/>
    <property type="molecule type" value="Genomic_DNA"/>
</dbReference>
<dbReference type="Proteomes" id="UP000324324">
    <property type="component" value="Unassembled WGS sequence"/>
</dbReference>
<organism evidence="2 3">
    <name type="scientific">Cupriavidus cauae</name>
    <dbReference type="NCBI Taxonomy" id="2608999"/>
    <lineage>
        <taxon>Bacteria</taxon>
        <taxon>Pseudomonadati</taxon>
        <taxon>Pseudomonadota</taxon>
        <taxon>Betaproteobacteria</taxon>
        <taxon>Burkholderiales</taxon>
        <taxon>Burkholderiaceae</taxon>
        <taxon>Cupriavidus</taxon>
    </lineage>
</organism>
<keyword evidence="3" id="KW-1185">Reference proteome</keyword>
<dbReference type="AlphaFoldDB" id="A0A5M8B4P4"/>
<gene>
    <name evidence="2" type="ORF">F1599_03735</name>
</gene>
<proteinExistence type="predicted"/>
<reference evidence="2 3" key="1">
    <citation type="submission" date="2019-09" db="EMBL/GenBank/DDBJ databases">
        <title>Isolation of a novel species in the genus Cupriavidus from patients with sepsis using whole genome sequencing.</title>
        <authorList>
            <person name="Kweon O.J."/>
            <person name="Lee M.-K."/>
        </authorList>
    </citation>
    <scope>NUCLEOTIDE SEQUENCE [LARGE SCALE GENOMIC DNA]</scope>
    <source>
        <strain evidence="2 3">MKL-01</strain>
    </source>
</reference>
<sequence length="97" mass="10655">MPRCHAGKPGAGNAESRSPEPRVRRPQPAAWSLEPGAWSLEPGAWSLEPGAGSRDRCRVRVRVRVRDCLESDHHASIQGRRSSSCVHASRGCWCSIQ</sequence>
<feature type="region of interest" description="Disordered" evidence="1">
    <location>
        <begin position="1"/>
        <end position="29"/>
    </location>
</feature>
<evidence type="ECO:0000313" key="2">
    <source>
        <dbReference type="EMBL" id="KAA6130847.1"/>
    </source>
</evidence>
<protein>
    <submittedName>
        <fullName evidence="2">Uncharacterized protein</fullName>
    </submittedName>
</protein>
<accession>A0A5M8B4P4</accession>
<evidence type="ECO:0000313" key="3">
    <source>
        <dbReference type="Proteomes" id="UP000324324"/>
    </source>
</evidence>
<comment type="caution">
    <text evidence="2">The sequence shown here is derived from an EMBL/GenBank/DDBJ whole genome shotgun (WGS) entry which is preliminary data.</text>
</comment>
<evidence type="ECO:0000256" key="1">
    <source>
        <dbReference type="SAM" id="MobiDB-lite"/>
    </source>
</evidence>
<name>A0A5M8B4P4_9BURK</name>